<dbReference type="GO" id="GO:0008876">
    <property type="term" value="F:quinoprotein glucose dehydrogenase activity"/>
    <property type="evidence" value="ECO:0007669"/>
    <property type="project" value="TreeGrafter"/>
</dbReference>
<comment type="caution">
    <text evidence="6">The sequence shown here is derived from an EMBL/GenBank/DDBJ whole genome shotgun (WGS) entry which is preliminary data.</text>
</comment>
<dbReference type="OrthoDB" id="9794322at2"/>
<comment type="cofactor">
    <cofactor evidence="1">
        <name>pyrroloquinoline quinone</name>
        <dbReference type="ChEBI" id="CHEBI:58442"/>
    </cofactor>
</comment>
<dbReference type="Pfam" id="PF01011">
    <property type="entry name" value="PQQ"/>
    <property type="match status" value="1"/>
</dbReference>
<evidence type="ECO:0000256" key="3">
    <source>
        <dbReference type="ARBA" id="ARBA00023002"/>
    </source>
</evidence>
<feature type="transmembrane region" description="Helical" evidence="4">
    <location>
        <begin position="66"/>
        <end position="82"/>
    </location>
</feature>
<dbReference type="SUPFAM" id="SSF50998">
    <property type="entry name" value="Quinoprotein alcohol dehydrogenase-like"/>
    <property type="match status" value="1"/>
</dbReference>
<evidence type="ECO:0000313" key="6">
    <source>
        <dbReference type="EMBL" id="OLS59438.1"/>
    </source>
</evidence>
<dbReference type="EC" id="1.1.5.8" evidence="6"/>
<comment type="similarity">
    <text evidence="2">Belongs to the bacterial PQQ dehydrogenase family.</text>
</comment>
<evidence type="ECO:0000256" key="4">
    <source>
        <dbReference type="SAM" id="Phobius"/>
    </source>
</evidence>
<keyword evidence="4" id="KW-0472">Membrane</keyword>
<dbReference type="AlphaFoldDB" id="A0A1Q9QWD8"/>
<keyword evidence="3 6" id="KW-0560">Oxidoreductase</keyword>
<sequence>MSLEKQTRTGGWFPPVLGSLHALLGLFLLLGGIALAKNGGSWYYLIAGVGMLLSAYYLMRRRSIGIAIYGAVFLGTLVWAAYEAGLDYWQWVPRLGVFLALAILNALAIPAFKPEMNRRASKKTSYSLAGVLGLVLLAGFAAAFIPHGVIESNTTVDRSNMTPATQGNWAHYGSTAAGTRYAPYGQINKENVDGLKVAWTFHTGEVAETGLEDQNTPLQIDDTVYICTPKSQVIAVDADTGKERWRFNPKSDTGVWQRCRGVGYYDVENGAKYHDTQNSPAQPAAANSCRQRIIVASNDARLMAVDAHTGELCESFGENGTVQLSQGLGPYKPGIYSQTSAPLIAGDLVILGGRIYDNVAAGQPSGVVRAFSAVTGELVWAWDLGNPLIDRLPPEGETYTKGTPNVWVTPTYDEQLGLVYLPTGNTTPDFWGGNRTEAERKYSSAVVALDVRTGKERWMFQTTHHDVWDYDVPAQPTLYDIPDGKGATVPALIQVTKRGQIFVLDRRNGNPISDVKEIAVPQNGQEPLSPTQPYSVDMPAIGVDPLSEKRMWGLSVFDQLMCRIQFSQLRYEGDFTPPTTTPSLQWPGFYGGMNWGSAAVNATNDYLIVNDIRLAQIIQLKSREETDRIIEETRGKSGGAGHDGINPQYGTPYGVMLINFMSALGVPCQNPPFGSMTAIDLKTKKIAWQRPLGTVEDTGPLGIATHLPMPIGTPTLSGSLTTQSGLIFYAGTSDYYLRAIDADSGKDLWKGRLPVGRQATPMTYISLKTKKQYVLLTAGGARNSPDRGDYVIAYALPDK</sequence>
<dbReference type="InterPro" id="IPR017511">
    <property type="entry name" value="PQQ_mDH"/>
</dbReference>
<dbReference type="GO" id="GO:0016020">
    <property type="term" value="C:membrane"/>
    <property type="evidence" value="ECO:0007669"/>
    <property type="project" value="InterPro"/>
</dbReference>
<dbReference type="PANTHER" id="PTHR32303">
    <property type="entry name" value="QUINOPROTEIN ALCOHOL DEHYDROGENASE (CYTOCHROME C)"/>
    <property type="match status" value="1"/>
</dbReference>
<evidence type="ECO:0000256" key="2">
    <source>
        <dbReference type="ARBA" id="ARBA00008156"/>
    </source>
</evidence>
<evidence type="ECO:0000313" key="7">
    <source>
        <dbReference type="Proteomes" id="UP000186736"/>
    </source>
</evidence>
<protein>
    <submittedName>
        <fullName evidence="6">Quinate/shikimate dehydrogenase (Quinone)</fullName>
        <ecNumber evidence="6">1.1.5.8</ecNumber>
    </submittedName>
</protein>
<keyword evidence="4" id="KW-0812">Transmembrane</keyword>
<dbReference type="InterPro" id="IPR002372">
    <property type="entry name" value="PQQ_rpt_dom"/>
</dbReference>
<dbReference type="PANTHER" id="PTHR32303:SF4">
    <property type="entry name" value="QUINOPROTEIN GLUCOSE DEHYDROGENASE"/>
    <property type="match status" value="1"/>
</dbReference>
<feature type="domain" description="Pyrrolo-quinoline quinone repeat" evidence="5">
    <location>
        <begin position="169"/>
        <end position="774"/>
    </location>
</feature>
<dbReference type="NCBIfam" id="TIGR03074">
    <property type="entry name" value="PQQ_membr_DH"/>
    <property type="match status" value="1"/>
</dbReference>
<name>A0A1Q9QWD8_PSEPU</name>
<evidence type="ECO:0000256" key="1">
    <source>
        <dbReference type="ARBA" id="ARBA00001931"/>
    </source>
</evidence>
<dbReference type="SMART" id="SM00564">
    <property type="entry name" value="PQQ"/>
    <property type="match status" value="6"/>
</dbReference>
<dbReference type="InterPro" id="IPR011047">
    <property type="entry name" value="Quinoprotein_ADH-like_sf"/>
</dbReference>
<feature type="transmembrane region" description="Helical" evidence="4">
    <location>
        <begin position="12"/>
        <end position="36"/>
    </location>
</feature>
<feature type="transmembrane region" description="Helical" evidence="4">
    <location>
        <begin position="124"/>
        <end position="145"/>
    </location>
</feature>
<dbReference type="Proteomes" id="UP000186736">
    <property type="component" value="Unassembled WGS sequence"/>
</dbReference>
<evidence type="ECO:0000259" key="5">
    <source>
        <dbReference type="Pfam" id="PF01011"/>
    </source>
</evidence>
<dbReference type="CDD" id="cd10280">
    <property type="entry name" value="PQQ_mGDH"/>
    <property type="match status" value="1"/>
</dbReference>
<keyword evidence="4" id="KW-1133">Transmembrane helix</keyword>
<dbReference type="Gene3D" id="2.140.10.10">
    <property type="entry name" value="Quinoprotein alcohol dehydrogenase-like superfamily"/>
    <property type="match status" value="2"/>
</dbReference>
<organism evidence="6 7">
    <name type="scientific">Pseudomonas putida</name>
    <name type="common">Arthrobacter siderocapsulatus</name>
    <dbReference type="NCBI Taxonomy" id="303"/>
    <lineage>
        <taxon>Bacteria</taxon>
        <taxon>Pseudomonadati</taxon>
        <taxon>Pseudomonadota</taxon>
        <taxon>Gammaproteobacteria</taxon>
        <taxon>Pseudomonadales</taxon>
        <taxon>Pseudomonadaceae</taxon>
        <taxon>Pseudomonas</taxon>
    </lineage>
</organism>
<dbReference type="GO" id="GO:0047519">
    <property type="term" value="F:quinate dehydrogenase (quinone) activity"/>
    <property type="evidence" value="ECO:0007669"/>
    <property type="project" value="UniProtKB-EC"/>
</dbReference>
<feature type="transmembrane region" description="Helical" evidence="4">
    <location>
        <begin position="42"/>
        <end position="59"/>
    </location>
</feature>
<dbReference type="RefSeq" id="WP_075806025.1">
    <property type="nucleotide sequence ID" value="NZ_MKZO01000067.1"/>
</dbReference>
<proteinExistence type="inferred from homology"/>
<accession>A0A1Q9QWD8</accession>
<dbReference type="InterPro" id="IPR018391">
    <property type="entry name" value="PQQ_b-propeller_rpt"/>
</dbReference>
<reference evidence="6 7" key="1">
    <citation type="submission" date="2016-10" db="EMBL/GenBank/DDBJ databases">
        <title>Genome Sequence of Pseudomonas putida GM4FR.</title>
        <authorList>
            <person name="Poehlein A."/>
            <person name="Wemheuer F."/>
            <person name="Hollensteiner J."/>
            <person name="Wemheuer B."/>
        </authorList>
    </citation>
    <scope>NUCLEOTIDE SEQUENCE [LARGE SCALE GENOMIC DNA]</scope>
    <source>
        <strain evidence="6 7">GM4FR</strain>
    </source>
</reference>
<dbReference type="EMBL" id="MKZO01000067">
    <property type="protein sequence ID" value="OLS59438.1"/>
    <property type="molecule type" value="Genomic_DNA"/>
</dbReference>
<gene>
    <name evidence="6" type="primary">quiA_2</name>
    <name evidence="6" type="ORF">PSEMO_54050</name>
</gene>
<feature type="transmembrane region" description="Helical" evidence="4">
    <location>
        <begin position="88"/>
        <end position="112"/>
    </location>
</feature>
<dbReference type="GO" id="GO:0048038">
    <property type="term" value="F:quinone binding"/>
    <property type="evidence" value="ECO:0007669"/>
    <property type="project" value="InterPro"/>
</dbReference>